<dbReference type="SUPFAM" id="SSF54593">
    <property type="entry name" value="Glyoxalase/Bleomycin resistance protein/Dihydroxybiphenyl dioxygenase"/>
    <property type="match status" value="1"/>
</dbReference>
<dbReference type="InterPro" id="IPR029068">
    <property type="entry name" value="Glyas_Bleomycin-R_OHBP_Dase"/>
</dbReference>
<dbReference type="PANTHER" id="PTHR21366:SF22">
    <property type="entry name" value="VOC DOMAIN-CONTAINING PROTEIN"/>
    <property type="match status" value="1"/>
</dbReference>
<organism evidence="2">
    <name type="scientific">hydrothermal vent metagenome</name>
    <dbReference type="NCBI Taxonomy" id="652676"/>
    <lineage>
        <taxon>unclassified sequences</taxon>
        <taxon>metagenomes</taxon>
        <taxon>ecological metagenomes</taxon>
    </lineage>
</organism>
<keyword evidence="2" id="KW-0223">Dioxygenase</keyword>
<evidence type="ECO:0000259" key="1">
    <source>
        <dbReference type="PROSITE" id="PS51819"/>
    </source>
</evidence>
<dbReference type="Gene3D" id="3.10.180.10">
    <property type="entry name" value="2,3-Dihydroxybiphenyl 1,2-Dioxygenase, domain 1"/>
    <property type="match status" value="1"/>
</dbReference>
<proteinExistence type="predicted"/>
<name>A0A3B1A557_9ZZZZ</name>
<protein>
    <submittedName>
        <fullName evidence="2">Glyoxalase/bleomycin resistance protein/dioxygenase</fullName>
    </submittedName>
</protein>
<evidence type="ECO:0000313" key="2">
    <source>
        <dbReference type="EMBL" id="VAW93349.1"/>
    </source>
</evidence>
<dbReference type="InterPro" id="IPR037523">
    <property type="entry name" value="VOC_core"/>
</dbReference>
<accession>A0A3B1A557</accession>
<dbReference type="Pfam" id="PF00903">
    <property type="entry name" value="Glyoxalase"/>
    <property type="match status" value="1"/>
</dbReference>
<dbReference type="PANTHER" id="PTHR21366">
    <property type="entry name" value="GLYOXALASE FAMILY PROTEIN"/>
    <property type="match status" value="1"/>
</dbReference>
<gene>
    <name evidence="2" type="ORF">MNBD_GAMMA22-695</name>
</gene>
<dbReference type="GO" id="GO:0051213">
    <property type="term" value="F:dioxygenase activity"/>
    <property type="evidence" value="ECO:0007669"/>
    <property type="project" value="UniProtKB-KW"/>
</dbReference>
<feature type="domain" description="VOC" evidence="1">
    <location>
        <begin position="6"/>
        <end position="123"/>
    </location>
</feature>
<reference evidence="2" key="1">
    <citation type="submission" date="2018-06" db="EMBL/GenBank/DDBJ databases">
        <authorList>
            <person name="Zhirakovskaya E."/>
        </authorList>
    </citation>
    <scope>NUCLEOTIDE SEQUENCE</scope>
</reference>
<sequence length="123" mass="13647">MNNFKTILHATYIINDIDASKQFYGNVLGMTLNNNRPNLAYAGLWFDVGNGQIHLLALDNPDSTTGRPEHGGRDRHVALQVSSIKMIEKSLNLANIDFSVSKSGRKALFCRDPDGNALEFIEL</sequence>
<keyword evidence="2" id="KW-0560">Oxidoreductase</keyword>
<dbReference type="InterPro" id="IPR050383">
    <property type="entry name" value="GlyoxalaseI/FosfomycinResist"/>
</dbReference>
<dbReference type="InterPro" id="IPR004360">
    <property type="entry name" value="Glyas_Fos-R_dOase_dom"/>
</dbReference>
<dbReference type="AlphaFoldDB" id="A0A3B1A557"/>
<dbReference type="EMBL" id="UOFS01000013">
    <property type="protein sequence ID" value="VAW93349.1"/>
    <property type="molecule type" value="Genomic_DNA"/>
</dbReference>
<dbReference type="PROSITE" id="PS51819">
    <property type="entry name" value="VOC"/>
    <property type="match status" value="1"/>
</dbReference>